<keyword evidence="2 5" id="KW-0479">Metal-binding</keyword>
<evidence type="ECO:0000256" key="1">
    <source>
        <dbReference type="ARBA" id="ARBA00007323"/>
    </source>
</evidence>
<dbReference type="OMA" id="CILQETF"/>
<dbReference type="PROSITE" id="PS50222">
    <property type="entry name" value="EF_HAND_2"/>
    <property type="match status" value="1"/>
</dbReference>
<dbReference type="AlphaFoldDB" id="A0A3P8V496"/>
<name>A0A3P8V496_CYNSE</name>
<dbReference type="GO" id="GO:0005509">
    <property type="term" value="F:calcium ion binding"/>
    <property type="evidence" value="ECO:0007669"/>
    <property type="project" value="InterPro"/>
</dbReference>
<evidence type="ECO:0000256" key="2">
    <source>
        <dbReference type="ARBA" id="ARBA00022723"/>
    </source>
</evidence>
<dbReference type="Pfam" id="PF01023">
    <property type="entry name" value="S_100"/>
    <property type="match status" value="1"/>
</dbReference>
<dbReference type="Gene3D" id="1.10.238.10">
    <property type="entry name" value="EF-hand"/>
    <property type="match status" value="1"/>
</dbReference>
<keyword evidence="8" id="KW-1185">Reference proteome</keyword>
<evidence type="ECO:0000256" key="4">
    <source>
        <dbReference type="ARBA" id="ARBA00022837"/>
    </source>
</evidence>
<dbReference type="InterPro" id="IPR018247">
    <property type="entry name" value="EF_Hand_1_Ca_BS"/>
</dbReference>
<dbReference type="InterPro" id="IPR034325">
    <property type="entry name" value="S-100_dom"/>
</dbReference>
<reference evidence="7" key="2">
    <citation type="submission" date="2025-09" db="UniProtKB">
        <authorList>
            <consortium name="Ensembl"/>
        </authorList>
    </citation>
    <scope>IDENTIFICATION</scope>
</reference>
<dbReference type="PROSITE" id="PS00303">
    <property type="entry name" value="S100_CABP"/>
    <property type="match status" value="1"/>
</dbReference>
<dbReference type="PANTHER" id="PTHR11639:SF118">
    <property type="entry name" value="PROTEIN S100"/>
    <property type="match status" value="1"/>
</dbReference>
<proteinExistence type="inferred from homology"/>
<evidence type="ECO:0000256" key="5">
    <source>
        <dbReference type="RuleBase" id="RU361184"/>
    </source>
</evidence>
<dbReference type="InterPro" id="IPR013787">
    <property type="entry name" value="S100_Ca-bd_sub"/>
</dbReference>
<dbReference type="GO" id="GO:0046914">
    <property type="term" value="F:transition metal ion binding"/>
    <property type="evidence" value="ECO:0007669"/>
    <property type="project" value="InterPro"/>
</dbReference>
<dbReference type="Proteomes" id="UP000265120">
    <property type="component" value="Unassembled WGS sequence"/>
</dbReference>
<keyword evidence="4 5" id="KW-0106">Calcium</keyword>
<dbReference type="CDD" id="cd00213">
    <property type="entry name" value="S-100"/>
    <property type="match status" value="1"/>
</dbReference>
<dbReference type="GO" id="GO:0048306">
    <property type="term" value="F:calcium-dependent protein binding"/>
    <property type="evidence" value="ECO:0007669"/>
    <property type="project" value="TreeGrafter"/>
</dbReference>
<dbReference type="PANTHER" id="PTHR11639">
    <property type="entry name" value="S100 CALCIUM-BINDING PROTEIN"/>
    <property type="match status" value="1"/>
</dbReference>
<dbReference type="InterPro" id="IPR001751">
    <property type="entry name" value="S100/CaBP7/8-like_CS"/>
</dbReference>
<dbReference type="RefSeq" id="XP_008336049.1">
    <property type="nucleotide sequence ID" value="XM_008337827.3"/>
</dbReference>
<dbReference type="Ensembl" id="ENSCSET00000010350.1">
    <property type="protein sequence ID" value="ENSCSEP00000010228.1"/>
    <property type="gene ID" value="ENSCSEG00000006566.1"/>
</dbReference>
<dbReference type="SMART" id="SM00054">
    <property type="entry name" value="EFh"/>
    <property type="match status" value="1"/>
</dbReference>
<accession>A0A3P8V496</accession>
<dbReference type="GO" id="GO:0005737">
    <property type="term" value="C:cytoplasm"/>
    <property type="evidence" value="ECO:0007669"/>
    <property type="project" value="TreeGrafter"/>
</dbReference>
<dbReference type="InterPro" id="IPR002048">
    <property type="entry name" value="EF_hand_dom"/>
</dbReference>
<comment type="similarity">
    <text evidence="1 5">Belongs to the S-100 family.</text>
</comment>
<dbReference type="GeneTree" id="ENSGT01150000287010"/>
<dbReference type="SMART" id="SM01394">
    <property type="entry name" value="S_100"/>
    <property type="match status" value="1"/>
</dbReference>
<dbReference type="KEGG" id="csem:103399083"/>
<evidence type="ECO:0000313" key="8">
    <source>
        <dbReference type="Proteomes" id="UP000265120"/>
    </source>
</evidence>
<evidence type="ECO:0000259" key="6">
    <source>
        <dbReference type="PROSITE" id="PS50222"/>
    </source>
</evidence>
<keyword evidence="3" id="KW-0677">Repeat</keyword>
<dbReference type="SUPFAM" id="SSF47473">
    <property type="entry name" value="EF-hand"/>
    <property type="match status" value="1"/>
</dbReference>
<dbReference type="InterPro" id="IPR011992">
    <property type="entry name" value="EF-hand-dom_pair"/>
</dbReference>
<dbReference type="PROSITE" id="PS00018">
    <property type="entry name" value="EF_HAND_1"/>
    <property type="match status" value="1"/>
</dbReference>
<feature type="domain" description="EF-hand" evidence="6">
    <location>
        <begin position="47"/>
        <end position="82"/>
    </location>
</feature>
<dbReference type="InParanoid" id="A0A3P8V496"/>
<sequence length="85" mass="9512">MAKLLQLLGSIKGIFAQYAGKDGDGRSLSKRELSELLREEFGITGSANKKELDDFFDTLDQDKDNVVDYNEFLTFMVTLVAIMDA</sequence>
<protein>
    <recommendedName>
        <fullName evidence="5">Protein S100</fullName>
    </recommendedName>
    <alternativeName>
        <fullName evidence="5">S100 calcium-binding protein</fullName>
    </alternativeName>
</protein>
<dbReference type="GeneID" id="103399083"/>
<organism evidence="7 8">
    <name type="scientific">Cynoglossus semilaevis</name>
    <name type="common">Tongue sole</name>
    <dbReference type="NCBI Taxonomy" id="244447"/>
    <lineage>
        <taxon>Eukaryota</taxon>
        <taxon>Metazoa</taxon>
        <taxon>Chordata</taxon>
        <taxon>Craniata</taxon>
        <taxon>Vertebrata</taxon>
        <taxon>Euteleostomi</taxon>
        <taxon>Actinopterygii</taxon>
        <taxon>Neopterygii</taxon>
        <taxon>Teleostei</taxon>
        <taxon>Neoteleostei</taxon>
        <taxon>Acanthomorphata</taxon>
        <taxon>Carangaria</taxon>
        <taxon>Pleuronectiformes</taxon>
        <taxon>Pleuronectoidei</taxon>
        <taxon>Cynoglossidae</taxon>
        <taxon>Cynoglossinae</taxon>
        <taxon>Cynoglossus</taxon>
    </lineage>
</organism>
<evidence type="ECO:0000256" key="3">
    <source>
        <dbReference type="ARBA" id="ARBA00022737"/>
    </source>
</evidence>
<reference evidence="7" key="1">
    <citation type="submission" date="2025-08" db="UniProtKB">
        <authorList>
            <consortium name="Ensembl"/>
        </authorList>
    </citation>
    <scope>IDENTIFICATION</scope>
</reference>
<evidence type="ECO:0000313" key="7">
    <source>
        <dbReference type="Ensembl" id="ENSCSEP00000010228.1"/>
    </source>
</evidence>